<evidence type="ECO:0000313" key="3">
    <source>
        <dbReference type="EMBL" id="GCC35760.1"/>
    </source>
</evidence>
<evidence type="ECO:0000256" key="2">
    <source>
        <dbReference type="SAM" id="SignalP"/>
    </source>
</evidence>
<feature type="region of interest" description="Disordered" evidence="1">
    <location>
        <begin position="48"/>
        <end position="71"/>
    </location>
</feature>
<keyword evidence="4" id="KW-1185">Reference proteome</keyword>
<dbReference type="AlphaFoldDB" id="A0A401SZF2"/>
<organism evidence="3 4">
    <name type="scientific">Chiloscyllium punctatum</name>
    <name type="common">Brownbanded bambooshark</name>
    <name type="synonym">Hemiscyllium punctatum</name>
    <dbReference type="NCBI Taxonomy" id="137246"/>
    <lineage>
        <taxon>Eukaryota</taxon>
        <taxon>Metazoa</taxon>
        <taxon>Chordata</taxon>
        <taxon>Craniata</taxon>
        <taxon>Vertebrata</taxon>
        <taxon>Chondrichthyes</taxon>
        <taxon>Elasmobranchii</taxon>
        <taxon>Galeomorphii</taxon>
        <taxon>Galeoidea</taxon>
        <taxon>Orectolobiformes</taxon>
        <taxon>Hemiscylliidae</taxon>
        <taxon>Chiloscyllium</taxon>
    </lineage>
</organism>
<feature type="compositionally biased region" description="Polar residues" evidence="1">
    <location>
        <begin position="59"/>
        <end position="71"/>
    </location>
</feature>
<feature type="signal peptide" evidence="2">
    <location>
        <begin position="1"/>
        <end position="23"/>
    </location>
</feature>
<evidence type="ECO:0008006" key="5">
    <source>
        <dbReference type="Google" id="ProtNLM"/>
    </source>
</evidence>
<proteinExistence type="predicted"/>
<evidence type="ECO:0000256" key="1">
    <source>
        <dbReference type="SAM" id="MobiDB-lite"/>
    </source>
</evidence>
<dbReference type="EMBL" id="BEZZ01000740">
    <property type="protein sequence ID" value="GCC35760.1"/>
    <property type="molecule type" value="Genomic_DNA"/>
</dbReference>
<evidence type="ECO:0000313" key="4">
    <source>
        <dbReference type="Proteomes" id="UP000287033"/>
    </source>
</evidence>
<name>A0A401SZF2_CHIPU</name>
<gene>
    <name evidence="3" type="ORF">chiPu_0014248</name>
</gene>
<accession>A0A401SZF2</accession>
<keyword evidence="2" id="KW-0732">Signal</keyword>
<sequence>MKASIWSWTQFWVSLWRCPRTSGTVVAQDHLYEKASLLSLDITDRTPPVGPRQRACAATVSSRSQGTGTAP</sequence>
<reference evidence="3 4" key="1">
    <citation type="journal article" date="2018" name="Nat. Ecol. Evol.">
        <title>Shark genomes provide insights into elasmobranch evolution and the origin of vertebrates.</title>
        <authorList>
            <person name="Hara Y"/>
            <person name="Yamaguchi K"/>
            <person name="Onimaru K"/>
            <person name="Kadota M"/>
            <person name="Koyanagi M"/>
            <person name="Keeley SD"/>
            <person name="Tatsumi K"/>
            <person name="Tanaka K"/>
            <person name="Motone F"/>
            <person name="Kageyama Y"/>
            <person name="Nozu R"/>
            <person name="Adachi N"/>
            <person name="Nishimura O"/>
            <person name="Nakagawa R"/>
            <person name="Tanegashima C"/>
            <person name="Kiyatake I"/>
            <person name="Matsumoto R"/>
            <person name="Murakumo K"/>
            <person name="Nishida K"/>
            <person name="Terakita A"/>
            <person name="Kuratani S"/>
            <person name="Sato K"/>
            <person name="Hyodo S Kuraku.S."/>
        </authorList>
    </citation>
    <scope>NUCLEOTIDE SEQUENCE [LARGE SCALE GENOMIC DNA]</scope>
</reference>
<protein>
    <recommendedName>
        <fullName evidence="5">Secreted protein</fullName>
    </recommendedName>
</protein>
<comment type="caution">
    <text evidence="3">The sequence shown here is derived from an EMBL/GenBank/DDBJ whole genome shotgun (WGS) entry which is preliminary data.</text>
</comment>
<feature type="chain" id="PRO_5019318485" description="Secreted protein" evidence="2">
    <location>
        <begin position="24"/>
        <end position="71"/>
    </location>
</feature>
<dbReference type="Proteomes" id="UP000287033">
    <property type="component" value="Unassembled WGS sequence"/>
</dbReference>